<dbReference type="PANTHER" id="PTHR47019">
    <property type="entry name" value="LIPID II FLIPPASE MURJ"/>
    <property type="match status" value="1"/>
</dbReference>
<evidence type="ECO:0000256" key="11">
    <source>
        <dbReference type="PIRNR" id="PIRNR002869"/>
    </source>
</evidence>
<evidence type="ECO:0000313" key="13">
    <source>
        <dbReference type="Proteomes" id="UP000316887"/>
    </source>
</evidence>
<feature type="transmembrane region" description="Helical" evidence="10">
    <location>
        <begin position="311"/>
        <end position="329"/>
    </location>
</feature>
<dbReference type="InterPro" id="IPR004268">
    <property type="entry name" value="MurJ"/>
</dbReference>
<feature type="transmembrane region" description="Helical" evidence="10">
    <location>
        <begin position="350"/>
        <end position="370"/>
    </location>
</feature>
<dbReference type="AlphaFoldDB" id="A0A542W300"/>
<evidence type="ECO:0000256" key="6">
    <source>
        <dbReference type="ARBA" id="ARBA00022989"/>
    </source>
</evidence>
<dbReference type="NCBIfam" id="TIGR01695">
    <property type="entry name" value="murJ_mviN"/>
    <property type="match status" value="1"/>
</dbReference>
<comment type="pathway">
    <text evidence="10">Cell wall biogenesis; peptidoglycan biosynthesis.</text>
</comment>
<reference evidence="12 13" key="1">
    <citation type="submission" date="2019-06" db="EMBL/GenBank/DDBJ databases">
        <title>Genome sequencing of Zymomonas mobilis strains for genetic engineering and biofuel applications.</title>
        <authorList>
            <person name="Teravest M."/>
        </authorList>
    </citation>
    <scope>NUCLEOTIDE SEQUENCE [LARGE SCALE GENOMIC DNA]</scope>
    <source>
        <strain evidence="12 13">AN0101</strain>
    </source>
</reference>
<dbReference type="CDD" id="cd13123">
    <property type="entry name" value="MATE_MurJ_like"/>
    <property type="match status" value="1"/>
</dbReference>
<evidence type="ECO:0000256" key="10">
    <source>
        <dbReference type="HAMAP-Rule" id="MF_02078"/>
    </source>
</evidence>
<dbReference type="EMBL" id="VFOF01000001">
    <property type="protein sequence ID" value="TQL17943.1"/>
    <property type="molecule type" value="Genomic_DNA"/>
</dbReference>
<feature type="transmembrane region" description="Helical" evidence="10">
    <location>
        <begin position="485"/>
        <end position="503"/>
    </location>
</feature>
<name>A0A542W300_ZYMMB</name>
<comment type="subcellular location">
    <subcellularLocation>
        <location evidence="10">Cell inner membrane</location>
        <topology evidence="10">Multi-pass membrane protein</topology>
    </subcellularLocation>
    <subcellularLocation>
        <location evidence="1">Cell membrane</location>
        <topology evidence="1">Multi-pass membrane protein</topology>
    </subcellularLocation>
</comment>
<comment type="caution">
    <text evidence="12">The sequence shown here is derived from an EMBL/GenBank/DDBJ whole genome shotgun (WGS) entry which is preliminary data.</text>
</comment>
<feature type="transmembrane region" description="Helical" evidence="10">
    <location>
        <begin position="390"/>
        <end position="408"/>
    </location>
</feature>
<evidence type="ECO:0000256" key="3">
    <source>
        <dbReference type="ARBA" id="ARBA00022692"/>
    </source>
</evidence>
<evidence type="ECO:0000256" key="4">
    <source>
        <dbReference type="ARBA" id="ARBA00022960"/>
    </source>
</evidence>
<proteinExistence type="inferred from homology"/>
<feature type="transmembrane region" description="Helical" evidence="10">
    <location>
        <begin position="164"/>
        <end position="185"/>
    </location>
</feature>
<gene>
    <name evidence="10" type="primary">murJ</name>
    <name evidence="12" type="ORF">FBY58_1556</name>
</gene>
<evidence type="ECO:0000256" key="7">
    <source>
        <dbReference type="ARBA" id="ARBA00023136"/>
    </source>
</evidence>
<feature type="transmembrane region" description="Helical" evidence="10">
    <location>
        <begin position="117"/>
        <end position="144"/>
    </location>
</feature>
<keyword evidence="10 11" id="KW-0813">Transport</keyword>
<comment type="function">
    <text evidence="8 10 11">Involved in peptidoglycan biosynthesis. Transports lipid-linked peptidoglycan precursors from the inner to the outer leaflet of the cytoplasmic membrane.</text>
</comment>
<feature type="transmembrane region" description="Helical" evidence="10">
    <location>
        <begin position="225"/>
        <end position="244"/>
    </location>
</feature>
<evidence type="ECO:0000313" key="12">
    <source>
        <dbReference type="EMBL" id="TQL17943.1"/>
    </source>
</evidence>
<keyword evidence="10 11" id="KW-0961">Cell wall biogenesis/degradation</keyword>
<evidence type="ECO:0000256" key="5">
    <source>
        <dbReference type="ARBA" id="ARBA00022984"/>
    </source>
</evidence>
<dbReference type="GO" id="GO:0009252">
    <property type="term" value="P:peptidoglycan biosynthetic process"/>
    <property type="evidence" value="ECO:0007669"/>
    <property type="project" value="UniProtKB-UniRule"/>
</dbReference>
<dbReference type="UniPathway" id="UPA00219"/>
<dbReference type="HAMAP" id="MF_02078">
    <property type="entry name" value="MurJ_MviN"/>
    <property type="match status" value="1"/>
</dbReference>
<feature type="transmembrane region" description="Helical" evidence="10">
    <location>
        <begin position="445"/>
        <end position="465"/>
    </location>
</feature>
<keyword evidence="10" id="KW-0997">Cell inner membrane</keyword>
<evidence type="ECO:0000256" key="8">
    <source>
        <dbReference type="ARBA" id="ARBA00060041"/>
    </source>
</evidence>
<dbReference type="GO" id="GO:0005886">
    <property type="term" value="C:plasma membrane"/>
    <property type="evidence" value="ECO:0007669"/>
    <property type="project" value="UniProtKB-SubCell"/>
</dbReference>
<keyword evidence="5 10" id="KW-0573">Peptidoglycan synthesis</keyword>
<keyword evidence="6 10" id="KW-1133">Transmembrane helix</keyword>
<dbReference type="Proteomes" id="UP000316887">
    <property type="component" value="Unassembled WGS sequence"/>
</dbReference>
<evidence type="ECO:0000256" key="2">
    <source>
        <dbReference type="ARBA" id="ARBA00022475"/>
    </source>
</evidence>
<keyword evidence="3 10" id="KW-0812">Transmembrane</keyword>
<dbReference type="GO" id="GO:0015648">
    <property type="term" value="F:lipid-linked peptidoglycan transporter activity"/>
    <property type="evidence" value="ECO:0007669"/>
    <property type="project" value="UniProtKB-UniRule"/>
</dbReference>
<feature type="transmembrane region" description="Helical" evidence="10">
    <location>
        <begin position="420"/>
        <end position="439"/>
    </location>
</feature>
<dbReference type="GO" id="GO:0008360">
    <property type="term" value="P:regulation of cell shape"/>
    <property type="evidence" value="ECO:0007669"/>
    <property type="project" value="UniProtKB-UniRule"/>
</dbReference>
<dbReference type="GO" id="GO:0071555">
    <property type="term" value="P:cell wall organization"/>
    <property type="evidence" value="ECO:0007669"/>
    <property type="project" value="UniProtKB-UniRule"/>
</dbReference>
<dbReference type="PANTHER" id="PTHR47019:SF1">
    <property type="entry name" value="LIPID II FLIPPASE MURJ"/>
    <property type="match status" value="1"/>
</dbReference>
<dbReference type="GO" id="GO:0034204">
    <property type="term" value="P:lipid translocation"/>
    <property type="evidence" value="ECO:0007669"/>
    <property type="project" value="TreeGrafter"/>
</dbReference>
<keyword evidence="7 10" id="KW-0472">Membrane</keyword>
<comment type="similarity">
    <text evidence="9 10 11">Belongs to the MurJ/MviN family.</text>
</comment>
<accession>A0A542W300</accession>
<evidence type="ECO:0000256" key="9">
    <source>
        <dbReference type="ARBA" id="ARBA00061532"/>
    </source>
</evidence>
<keyword evidence="2 10" id="KW-1003">Cell membrane</keyword>
<feature type="transmembrane region" description="Helical" evidence="10">
    <location>
        <begin position="192"/>
        <end position="213"/>
    </location>
</feature>
<protein>
    <recommendedName>
        <fullName evidence="10">Probable lipid II flippase MurJ</fullName>
    </recommendedName>
</protein>
<dbReference type="PIRSF" id="PIRSF002869">
    <property type="entry name" value="MviN"/>
    <property type="match status" value="1"/>
</dbReference>
<organism evidence="12 13">
    <name type="scientific">Zymomonas mobilis</name>
    <dbReference type="NCBI Taxonomy" id="542"/>
    <lineage>
        <taxon>Bacteria</taxon>
        <taxon>Pseudomonadati</taxon>
        <taxon>Pseudomonadota</taxon>
        <taxon>Alphaproteobacteria</taxon>
        <taxon>Sphingomonadales</taxon>
        <taxon>Zymomonadaceae</taxon>
        <taxon>Zymomonas</taxon>
    </lineage>
</organism>
<sequence>MRKPLLSGFLHFYPDDDMTNKTQPAPERFHLLKATATIGGLTLISRILGFIRDTLGAQYLGAGPANDAFLIAWRLPNLFRALFAEGAFASAFIPMFNRTISEAEKKGQNGFAAGLRFASDVLSVLLPLLILFEIGMIAAAAPIVRIMTGGFPMGSAGEFQLAVFLTRLTMPYLALISIVTLLGGILNSLHRFWVNAAAPILLNIGLIIGLVFFRSNDAFMTAETQAIAVSLSGVLQLGWLIWACRSANVHLYPHWPKLTPAVKKMLSITWPAALGAGAVQFNLLISTALAARFLPEGAVSYLYYADRLNQLPLGLVGIGIGTAILPSLSRQLAEDQSEAAIYTQNRAIELALFLTVPAAFGLVVAAMPLISSLLQHGAFSANDSVNSAKALAAFSLGLPAYVLIKILTPGFHARTDTRTPVRVAVIAMVLNLVLNLLFIKPFGHVGLALSTAIAAWANVIMLYGLLRRRKHFSCDRQLLTRSVKIMIASGIMAVGLWPFIPWFNHLATASIPYRIVALSLLLLSGSFLYFGTAALIGTFPLKELKFYLQRRYKR</sequence>
<feature type="transmembrane region" description="Helical" evidence="10">
    <location>
        <begin position="78"/>
        <end position="96"/>
    </location>
</feature>
<feature type="transmembrane region" description="Helical" evidence="10">
    <location>
        <begin position="515"/>
        <end position="541"/>
    </location>
</feature>
<feature type="transmembrane region" description="Helical" evidence="10">
    <location>
        <begin position="265"/>
        <end position="291"/>
    </location>
</feature>
<dbReference type="Pfam" id="PF03023">
    <property type="entry name" value="MurJ"/>
    <property type="match status" value="1"/>
</dbReference>
<dbReference type="PRINTS" id="PR01806">
    <property type="entry name" value="VIRFACTRMVIN"/>
</dbReference>
<evidence type="ECO:0000256" key="1">
    <source>
        <dbReference type="ARBA" id="ARBA00004651"/>
    </source>
</evidence>
<dbReference type="InterPro" id="IPR051050">
    <property type="entry name" value="Lipid_II_flippase_MurJ/MviN"/>
</dbReference>
<keyword evidence="4 10" id="KW-0133">Cell shape</keyword>